<evidence type="ECO:0000313" key="2">
    <source>
        <dbReference type="EMBL" id="SOJ52755.1"/>
    </source>
</evidence>
<dbReference type="GO" id="GO:0102082">
    <property type="term" value="F:demethylrebeccamycin--D-glucose O-methyltransferase activity"/>
    <property type="evidence" value="ECO:0007669"/>
    <property type="project" value="UniProtKB-EC"/>
</dbReference>
<dbReference type="PANTHER" id="PTHR44068:SF11">
    <property type="entry name" value="GERANYL DIPHOSPHATE 2-C-METHYLTRANSFERASE"/>
    <property type="match status" value="1"/>
</dbReference>
<evidence type="ECO:0000313" key="3">
    <source>
        <dbReference type="Proteomes" id="UP000554965"/>
    </source>
</evidence>
<organism evidence="2 3">
    <name type="scientific">Mycobacterium simulans</name>
    <dbReference type="NCBI Taxonomy" id="627089"/>
    <lineage>
        <taxon>Bacteria</taxon>
        <taxon>Bacillati</taxon>
        <taxon>Actinomycetota</taxon>
        <taxon>Actinomycetes</taxon>
        <taxon>Mycobacteriales</taxon>
        <taxon>Mycobacteriaceae</taxon>
        <taxon>Mycobacterium</taxon>
    </lineage>
</organism>
<keyword evidence="3" id="KW-1185">Reference proteome</keyword>
<dbReference type="EC" id="2.1.1.164" evidence="2"/>
<proteinExistence type="predicted"/>
<dbReference type="PANTHER" id="PTHR44068">
    <property type="entry name" value="ZGC:194242"/>
    <property type="match status" value="1"/>
</dbReference>
<dbReference type="CDD" id="cd02440">
    <property type="entry name" value="AdoMet_MTases"/>
    <property type="match status" value="1"/>
</dbReference>
<dbReference type="EMBL" id="OCTY01000002">
    <property type="protein sequence ID" value="SOJ52755.1"/>
    <property type="molecule type" value="Genomic_DNA"/>
</dbReference>
<keyword evidence="2" id="KW-0489">Methyltransferase</keyword>
<dbReference type="SUPFAM" id="SSF53335">
    <property type="entry name" value="S-adenosyl-L-methionine-dependent methyltransferases"/>
    <property type="match status" value="1"/>
</dbReference>
<name>A0A7Z7N8I2_9MYCO</name>
<dbReference type="Gene3D" id="3.40.50.150">
    <property type="entry name" value="Vaccinia Virus protein VP39"/>
    <property type="match status" value="1"/>
</dbReference>
<dbReference type="AlphaFoldDB" id="A0A7Z7N8I2"/>
<sequence>MRSTGDKITLEPIAEPHSQPVRVPDSYSLSWRNTVSEYYNKKTASVLKKYGPGPLVHFHTGLFSQSLPLVPEPNAMRARLVASQELLLDRAAEAWNADRNFRGEVLDVGCGLGGGSIYWASRYGANVTGVTIAEAHLPLVSEFAEMAGVSERVRVLLVDACEVPTDRTYDTAVALESSCHFSRTKWFARLAKLLRPGGQVCIEDIFWRRPGGTRVWDNYFRTRSGSMAEYLDAAGAAGFRLADRVDLSAQAPEFWLQSIGWIDATLDTGGLDREELQRLQISRRTHKQVYREWLAGGCERLLLRFERIG</sequence>
<evidence type="ECO:0000259" key="1">
    <source>
        <dbReference type="Pfam" id="PF13649"/>
    </source>
</evidence>
<dbReference type="InterPro" id="IPR029063">
    <property type="entry name" value="SAM-dependent_MTases_sf"/>
</dbReference>
<protein>
    <submittedName>
        <fullName evidence="2">Demethylrebeccamycin-D-glucose O-methyltransferase</fullName>
        <ecNumber evidence="2">2.1.1.164</ecNumber>
    </submittedName>
</protein>
<comment type="caution">
    <text evidence="2">The sequence shown here is derived from an EMBL/GenBank/DDBJ whole genome shotgun (WGS) entry which is preliminary data.</text>
</comment>
<dbReference type="InterPro" id="IPR041698">
    <property type="entry name" value="Methyltransf_25"/>
</dbReference>
<keyword evidence="2" id="KW-0808">Transferase</keyword>
<feature type="domain" description="Methyltransferase" evidence="1">
    <location>
        <begin position="105"/>
        <end position="198"/>
    </location>
</feature>
<dbReference type="InterPro" id="IPR050447">
    <property type="entry name" value="Erg6_SMT_methyltransf"/>
</dbReference>
<reference evidence="2 3" key="1">
    <citation type="submission" date="2017-10" db="EMBL/GenBank/DDBJ databases">
        <authorList>
            <consortium name="Urmite Genomes"/>
        </authorList>
    </citation>
    <scope>NUCLEOTIDE SEQUENCE [LARGE SCALE GENOMIC DNA]</scope>
    <source>
        <strain evidence="2 3">FB-527</strain>
    </source>
</reference>
<dbReference type="Pfam" id="PF13649">
    <property type="entry name" value="Methyltransf_25"/>
    <property type="match status" value="1"/>
</dbReference>
<dbReference type="GO" id="GO:0032259">
    <property type="term" value="P:methylation"/>
    <property type="evidence" value="ECO:0007669"/>
    <property type="project" value="UniProtKB-KW"/>
</dbReference>
<gene>
    <name evidence="2" type="primary">rebM_1</name>
    <name evidence="2" type="ORF">MSIMFB_00263</name>
</gene>
<accession>A0A7Z7N8I2</accession>
<dbReference type="Proteomes" id="UP000554965">
    <property type="component" value="Unassembled WGS sequence"/>
</dbReference>